<evidence type="ECO:0000313" key="3">
    <source>
        <dbReference type="Proteomes" id="UP000185746"/>
    </source>
</evidence>
<gene>
    <name evidence="2" type="ORF">BI350_08575</name>
</gene>
<accession>A0A1D8JFU3</accession>
<reference evidence="2 3" key="1">
    <citation type="submission" date="2016-09" db="EMBL/GenBank/DDBJ databases">
        <title>Complete genome sequence of the Lysinibacillus sphaericus LMG 22257, a specie of Bacillus with ureolytic activity that can effectively biodeposit calcium carbonate.</title>
        <authorList>
            <person name="Yan W."/>
        </authorList>
    </citation>
    <scope>NUCLEOTIDE SEQUENCE [LARGE SCALE GENOMIC DNA]</scope>
    <source>
        <strain evidence="2 3">LMG 22257</strain>
    </source>
</reference>
<dbReference type="EMBL" id="CP017560">
    <property type="protein sequence ID" value="AOV07581.1"/>
    <property type="molecule type" value="Genomic_DNA"/>
</dbReference>
<dbReference type="Proteomes" id="UP000185746">
    <property type="component" value="Chromosome"/>
</dbReference>
<feature type="region of interest" description="Disordered" evidence="1">
    <location>
        <begin position="137"/>
        <end position="226"/>
    </location>
</feature>
<protein>
    <recommendedName>
        <fullName evidence="4">Stage VI sporulation protein D</fullName>
    </recommendedName>
</protein>
<feature type="compositionally biased region" description="Basic and acidic residues" evidence="1">
    <location>
        <begin position="154"/>
        <end position="210"/>
    </location>
</feature>
<proteinExistence type="predicted"/>
<organism evidence="2 3">
    <name type="scientific">Sporosarcina ureilytica</name>
    <dbReference type="NCBI Taxonomy" id="298596"/>
    <lineage>
        <taxon>Bacteria</taxon>
        <taxon>Bacillati</taxon>
        <taxon>Bacillota</taxon>
        <taxon>Bacilli</taxon>
        <taxon>Bacillales</taxon>
        <taxon>Caryophanaceae</taxon>
        <taxon>Sporosarcina</taxon>
    </lineage>
</organism>
<keyword evidence="3" id="KW-1185">Reference proteome</keyword>
<feature type="compositionally biased region" description="Low complexity" evidence="1">
    <location>
        <begin position="211"/>
        <end position="220"/>
    </location>
</feature>
<feature type="compositionally biased region" description="Basic and acidic residues" evidence="1">
    <location>
        <begin position="137"/>
        <end position="147"/>
    </location>
</feature>
<sequence length="269" mass="30071">MKNVKWQMKENFAFSPEIGFPASADQLKVTPRFTLEKVEGRPKLTGIYHLAVNVNLEERTNGHSEVNEAILIDDLDIDGKTGYFEYAVPFNIDFPPEADDPIDIKTLNTTHEIDKNGCLSIIWDVECSYKEVGIHQTQREEQKEKQSAKAVNSEADKKEAFVEEKQTKAAKKEADAEEKQTKAANEQKQKEASAKEEFTATKESTEHQTETEAAAASIESEPVRNTSQVVVENSSFSEGDEVLSFISELEDGISTTGFRLNDVFVQGKS</sequence>
<evidence type="ECO:0000313" key="2">
    <source>
        <dbReference type="EMBL" id="AOV07581.1"/>
    </source>
</evidence>
<dbReference type="KEGG" id="surl:BI350_08575"/>
<dbReference type="RefSeq" id="WP_075527713.1">
    <property type="nucleotide sequence ID" value="NZ_CP017560.1"/>
</dbReference>
<evidence type="ECO:0008006" key="4">
    <source>
        <dbReference type="Google" id="ProtNLM"/>
    </source>
</evidence>
<evidence type="ECO:0000256" key="1">
    <source>
        <dbReference type="SAM" id="MobiDB-lite"/>
    </source>
</evidence>
<name>A0A1D8JFU3_9BACL</name>
<dbReference type="AlphaFoldDB" id="A0A1D8JFU3"/>